<dbReference type="InterPro" id="IPR051116">
    <property type="entry name" value="Surface_Rcpt/Adhesion_Mol"/>
</dbReference>
<dbReference type="Proteomes" id="UP000826234">
    <property type="component" value="Unassembled WGS sequence"/>
</dbReference>
<keyword evidence="6" id="KW-1015">Disulfide bond</keyword>
<keyword evidence="2 9" id="KW-0812">Transmembrane</keyword>
<keyword evidence="12" id="KW-1185">Reference proteome</keyword>
<dbReference type="Gene3D" id="2.60.40.10">
    <property type="entry name" value="Immunoglobulins"/>
    <property type="match status" value="5"/>
</dbReference>
<accession>A0ABQ7T1G5</accession>
<evidence type="ECO:0000313" key="12">
    <source>
        <dbReference type="Proteomes" id="UP000826234"/>
    </source>
</evidence>
<keyword evidence="7" id="KW-0325">Glycoprotein</keyword>
<evidence type="ECO:0000256" key="2">
    <source>
        <dbReference type="ARBA" id="ARBA00022692"/>
    </source>
</evidence>
<feature type="domain" description="Ig-like" evidence="10">
    <location>
        <begin position="326"/>
        <end position="404"/>
    </location>
</feature>
<feature type="domain" description="Ig-like" evidence="10">
    <location>
        <begin position="132"/>
        <end position="215"/>
    </location>
</feature>
<dbReference type="InterPro" id="IPR003598">
    <property type="entry name" value="Ig_sub2"/>
</dbReference>
<evidence type="ECO:0000313" key="11">
    <source>
        <dbReference type="EMBL" id="KAH0623311.1"/>
    </source>
</evidence>
<organism evidence="11 12">
    <name type="scientific">Phrynosoma platyrhinos</name>
    <name type="common">Desert horned lizard</name>
    <dbReference type="NCBI Taxonomy" id="52577"/>
    <lineage>
        <taxon>Eukaryota</taxon>
        <taxon>Metazoa</taxon>
        <taxon>Chordata</taxon>
        <taxon>Craniata</taxon>
        <taxon>Vertebrata</taxon>
        <taxon>Euteleostomi</taxon>
        <taxon>Lepidosauria</taxon>
        <taxon>Squamata</taxon>
        <taxon>Bifurcata</taxon>
        <taxon>Unidentata</taxon>
        <taxon>Episquamata</taxon>
        <taxon>Toxicofera</taxon>
        <taxon>Iguania</taxon>
        <taxon>Phrynosomatidae</taxon>
        <taxon>Phrynosomatinae</taxon>
        <taxon>Phrynosoma</taxon>
    </lineage>
</organism>
<keyword evidence="8" id="KW-0393">Immunoglobulin domain</keyword>
<dbReference type="PANTHER" id="PTHR11973:SF18">
    <property type="entry name" value="CELL SURFACE GLYCOPROTEIN MUC18"/>
    <property type="match status" value="1"/>
</dbReference>
<comment type="caution">
    <text evidence="11">The sequence shown here is derived from an EMBL/GenBank/DDBJ whole genome shotgun (WGS) entry which is preliminary data.</text>
</comment>
<dbReference type="InterPro" id="IPR013162">
    <property type="entry name" value="CD80_C2-set"/>
</dbReference>
<dbReference type="InterPro" id="IPR013783">
    <property type="entry name" value="Ig-like_fold"/>
</dbReference>
<dbReference type="InterPro" id="IPR007110">
    <property type="entry name" value="Ig-like_dom"/>
</dbReference>
<protein>
    <recommendedName>
        <fullName evidence="10">Ig-like domain-containing protein</fullName>
    </recommendedName>
</protein>
<dbReference type="SMART" id="SM00409">
    <property type="entry name" value="IG"/>
    <property type="match status" value="4"/>
</dbReference>
<proteinExistence type="predicted"/>
<dbReference type="CDD" id="cd00096">
    <property type="entry name" value="Ig"/>
    <property type="match status" value="2"/>
</dbReference>
<dbReference type="PROSITE" id="PS50835">
    <property type="entry name" value="IG_LIKE"/>
    <property type="match status" value="3"/>
</dbReference>
<dbReference type="Pfam" id="PF13895">
    <property type="entry name" value="Ig_2"/>
    <property type="match status" value="1"/>
</dbReference>
<dbReference type="InterPro" id="IPR036179">
    <property type="entry name" value="Ig-like_dom_sf"/>
</dbReference>
<feature type="transmembrane region" description="Helical" evidence="9">
    <location>
        <begin position="425"/>
        <end position="448"/>
    </location>
</feature>
<dbReference type="SUPFAM" id="SSF48726">
    <property type="entry name" value="Immunoglobulin"/>
    <property type="match status" value="4"/>
</dbReference>
<dbReference type="SMART" id="SM00408">
    <property type="entry name" value="IGc2"/>
    <property type="match status" value="3"/>
</dbReference>
<reference evidence="11 12" key="1">
    <citation type="journal article" date="2022" name="Gigascience">
        <title>A chromosome-level genome assembly and annotation of the desert horned lizard, Phrynosoma platyrhinos, provides insight into chromosomal rearrangements among reptiles.</title>
        <authorList>
            <person name="Koochekian N."/>
            <person name="Ascanio A."/>
            <person name="Farleigh K."/>
            <person name="Card D.C."/>
            <person name="Schield D.R."/>
            <person name="Castoe T.A."/>
            <person name="Jezkova T."/>
        </authorList>
    </citation>
    <scope>NUCLEOTIDE SEQUENCE [LARGE SCALE GENOMIC DNA]</scope>
    <source>
        <strain evidence="11">NK-2021</strain>
    </source>
</reference>
<evidence type="ECO:0000256" key="9">
    <source>
        <dbReference type="SAM" id="Phobius"/>
    </source>
</evidence>
<keyword evidence="3" id="KW-0677">Repeat</keyword>
<evidence type="ECO:0000256" key="4">
    <source>
        <dbReference type="ARBA" id="ARBA00022989"/>
    </source>
</evidence>
<keyword evidence="4 9" id="KW-1133">Transmembrane helix</keyword>
<evidence type="ECO:0000256" key="6">
    <source>
        <dbReference type="ARBA" id="ARBA00023157"/>
    </source>
</evidence>
<name>A0ABQ7T1G5_PHRPL</name>
<dbReference type="PANTHER" id="PTHR11973">
    <property type="entry name" value="CELL SURFACE GLYCOPROTEIN MUC18-RELATED"/>
    <property type="match status" value="1"/>
</dbReference>
<comment type="subcellular location">
    <subcellularLocation>
        <location evidence="1">Membrane</location>
        <topology evidence="1">Single-pass type I membrane protein</topology>
    </subcellularLocation>
</comment>
<gene>
    <name evidence="11" type="ORF">JD844_031505</name>
</gene>
<keyword evidence="5 9" id="KW-0472">Membrane</keyword>
<evidence type="ECO:0000256" key="3">
    <source>
        <dbReference type="ARBA" id="ARBA00022737"/>
    </source>
</evidence>
<dbReference type="Pfam" id="PF13927">
    <property type="entry name" value="Ig_3"/>
    <property type="match status" value="1"/>
</dbReference>
<sequence>MDKNARTLIISMIQDAEQNKDPKFKDRLSIMSDFSLKISDVVLQDAKVYVCQVGLGIFGTGENRTELRVSNIDIRIAHIKESSGLITVQSTLLAQVTKEDRKAHFHCQVNYSLAGINKTSKSESFQINVHYPSENISLVIDAQSPMVKEGDNVTLRCEADGNPAPEYTFSKMKEGNEEDLPDVLGGKLSFHDLSRNDSGIYVCKAFDLQILRELNASANLFVNYLDVPTIAVATLKQRKHQWERDLTRLKHLLEGDSVFLTCSATGSRPLEFQWEKKGKLIAKGEQLNLTSVTYTATGDYTCRVTMPDIPDLFRSKSIPLAVHATPQLAPQEDLLFVKEGELLNLTCSAFSLSKTKVTWSPKNLTNHQHKSVLSVYVTKALLESGINCTAENKIGRAEHQFRLELRPEVAEPDNRTGPTKQESKGVIIVAVVVCIMAISILGAVLYFLHKKGKLPCGRSGKQEITRPEAHKDEIVVEVKSDKLPEEAGLLQGANGEKRSASDQDNRKMIAGRANIGRIGEELKKALVFTETGSKL</sequence>
<feature type="domain" description="Ig-like" evidence="10">
    <location>
        <begin position="228"/>
        <end position="319"/>
    </location>
</feature>
<evidence type="ECO:0000256" key="5">
    <source>
        <dbReference type="ARBA" id="ARBA00023136"/>
    </source>
</evidence>
<dbReference type="InterPro" id="IPR003599">
    <property type="entry name" value="Ig_sub"/>
</dbReference>
<dbReference type="EMBL" id="JAIPUX010003283">
    <property type="protein sequence ID" value="KAH0623311.1"/>
    <property type="molecule type" value="Genomic_DNA"/>
</dbReference>
<evidence type="ECO:0000259" key="10">
    <source>
        <dbReference type="PROSITE" id="PS50835"/>
    </source>
</evidence>
<evidence type="ECO:0000256" key="8">
    <source>
        <dbReference type="ARBA" id="ARBA00023319"/>
    </source>
</evidence>
<evidence type="ECO:0000256" key="7">
    <source>
        <dbReference type="ARBA" id="ARBA00023180"/>
    </source>
</evidence>
<dbReference type="Pfam" id="PF08205">
    <property type="entry name" value="C2-set_2"/>
    <property type="match status" value="1"/>
</dbReference>
<evidence type="ECO:0000256" key="1">
    <source>
        <dbReference type="ARBA" id="ARBA00004479"/>
    </source>
</evidence>